<evidence type="ECO:0000313" key="2">
    <source>
        <dbReference type="EMBL" id="QLG27960.1"/>
    </source>
</evidence>
<dbReference type="InterPro" id="IPR038595">
    <property type="entry name" value="LOR_sf"/>
</dbReference>
<evidence type="ECO:0008006" key="4">
    <source>
        <dbReference type="Google" id="ProtNLM"/>
    </source>
</evidence>
<organism evidence="2 3">
    <name type="scientific">Halorarum halophilum</name>
    <dbReference type="NCBI Taxonomy" id="2743090"/>
    <lineage>
        <taxon>Archaea</taxon>
        <taxon>Methanobacteriati</taxon>
        <taxon>Methanobacteriota</taxon>
        <taxon>Stenosarchaea group</taxon>
        <taxon>Halobacteria</taxon>
        <taxon>Halobacteriales</taxon>
        <taxon>Haloferacaceae</taxon>
        <taxon>Halorarum</taxon>
    </lineage>
</organism>
<proteinExistence type="inferred from homology"/>
<dbReference type="Proteomes" id="UP000509750">
    <property type="component" value="Chromosome"/>
</dbReference>
<evidence type="ECO:0000313" key="3">
    <source>
        <dbReference type="Proteomes" id="UP000509750"/>
    </source>
</evidence>
<sequence>MFEGSRYEVRQKIAIGNKYVISEGGEDILQSAQKKLRLKEDFRFTDVDGGEELFKVKADSVLDTAAAYDIEDSRTGERVGSVKRSVMSMFKHEYQLLGPDGNVVATVKEDSWLRAFVRRQLTTWLPFAYGVEASDGSEVGRIEGAFSLRDRYSVTVTGDVDPRLLVIAAVVIDAIEGN</sequence>
<dbReference type="AlphaFoldDB" id="A0A7D5KUU3"/>
<dbReference type="RefSeq" id="WP_179169535.1">
    <property type="nucleotide sequence ID" value="NZ_CP058529.1"/>
</dbReference>
<dbReference type="Gene3D" id="2.40.160.200">
    <property type="entry name" value="LURP1-related"/>
    <property type="match status" value="1"/>
</dbReference>
<evidence type="ECO:0000256" key="1">
    <source>
        <dbReference type="ARBA" id="ARBA00005437"/>
    </source>
</evidence>
<dbReference type="InterPro" id="IPR025659">
    <property type="entry name" value="Tubby-like_C"/>
</dbReference>
<dbReference type="Pfam" id="PF04525">
    <property type="entry name" value="LOR"/>
    <property type="match status" value="1"/>
</dbReference>
<name>A0A7D5KUU3_9EURY</name>
<reference evidence="2 3" key="1">
    <citation type="submission" date="2020-07" db="EMBL/GenBank/DDBJ databases">
        <title>Gai3-2, isolated from salt lake.</title>
        <authorList>
            <person name="Cui H."/>
            <person name="Shi X."/>
        </authorList>
    </citation>
    <scope>NUCLEOTIDE SEQUENCE [LARGE SCALE GENOMIC DNA]</scope>
    <source>
        <strain evidence="2 3">Gai3-2</strain>
    </source>
</reference>
<dbReference type="GeneID" id="56029268"/>
<comment type="similarity">
    <text evidence="1">Belongs to the LOR family.</text>
</comment>
<accession>A0A7D5KUU3</accession>
<gene>
    <name evidence="2" type="ORF">HUG10_10505</name>
</gene>
<protein>
    <recommendedName>
        <fullName evidence="4">LURP-one-related</fullName>
    </recommendedName>
</protein>
<dbReference type="EMBL" id="CP058529">
    <property type="protein sequence ID" value="QLG27960.1"/>
    <property type="molecule type" value="Genomic_DNA"/>
</dbReference>
<keyword evidence="3" id="KW-1185">Reference proteome</keyword>
<dbReference type="SUPFAM" id="SSF54518">
    <property type="entry name" value="Tubby C-terminal domain-like"/>
    <property type="match status" value="1"/>
</dbReference>
<dbReference type="KEGG" id="halg:HUG10_10505"/>
<dbReference type="OrthoDB" id="178461at2157"/>
<dbReference type="InterPro" id="IPR007612">
    <property type="entry name" value="LOR"/>
</dbReference>